<comment type="similarity">
    <text evidence="2">Belongs to the bacterial solute-binding protein 1 family.</text>
</comment>
<protein>
    <submittedName>
        <fullName evidence="5">N-Acetyl-D-glucosamine ABC transport system sugar-binding protein</fullName>
    </submittedName>
</protein>
<dbReference type="Proteomes" id="UP000039660">
    <property type="component" value="Unassembled WGS sequence"/>
</dbReference>
<dbReference type="Pfam" id="PF01547">
    <property type="entry name" value="SBP_bac_1"/>
    <property type="match status" value="1"/>
</dbReference>
<dbReference type="InterPro" id="IPR050490">
    <property type="entry name" value="Bact_solute-bd_prot1"/>
</dbReference>
<organism evidence="5 6">
    <name type="scientific">Neorhizobium galegae bv. officinalis</name>
    <dbReference type="NCBI Taxonomy" id="323656"/>
    <lineage>
        <taxon>Bacteria</taxon>
        <taxon>Pseudomonadati</taxon>
        <taxon>Pseudomonadota</taxon>
        <taxon>Alphaproteobacteria</taxon>
        <taxon>Hyphomicrobiales</taxon>
        <taxon>Rhizobiaceae</taxon>
        <taxon>Rhizobium/Agrobacterium group</taxon>
        <taxon>Neorhizobium</taxon>
    </lineage>
</organism>
<sequence length="412" mass="44697">MKKLVSSTIIALGALATALPAMAQELTFWSWRQEDKAQYEKFIDVFEAKNPGITVKFETFEATNYNTILSTALAGGSGPDLMFARAYGGLENVANAGYLLPLDKTNVPALEKFAPAAVAAETVRSSKITYAVPFASQTMLVIYNKDIFDKNGLKEPETFDELVKASEKLKAAGIMPFGNGTATAWQNEVMVGGIASTVMGRGFYDDLMAGKADFTDKRYIEALTKLKEITKYFPDGFIGLDYASSQQLFASGMAGMFVGGSYELSNFKKQNPGIKMGIFAMPGLKAGDEKLVAQYFDGGYAVNAKTTKKEAALKLVNFLASQEFGQMFADDLNNISAVPGVNFKDPLLGEVAELNKHSIPYIMLVHFRYGEPSGSVLLQGEIQKLFGGKATPEEVGKNLTTGLAAWYAPFKK</sequence>
<feature type="chain" id="PRO_5006683261" evidence="4">
    <location>
        <begin position="24"/>
        <end position="412"/>
    </location>
</feature>
<accession>A0A0T7GIJ0</accession>
<reference evidence="5 6" key="1">
    <citation type="submission" date="2014-08" db="EMBL/GenBank/DDBJ databases">
        <authorList>
            <person name="Chen Y.-H."/>
        </authorList>
    </citation>
    <scope>NUCLEOTIDE SEQUENCE [LARGE SCALE GENOMIC DNA]</scope>
</reference>
<dbReference type="PANTHER" id="PTHR43649">
    <property type="entry name" value="ARABINOSE-BINDING PROTEIN-RELATED"/>
    <property type="match status" value="1"/>
</dbReference>
<dbReference type="GO" id="GO:0042597">
    <property type="term" value="C:periplasmic space"/>
    <property type="evidence" value="ECO:0007669"/>
    <property type="project" value="UniProtKB-SubCell"/>
</dbReference>
<name>A0A0T7GIJ0_NEOGA</name>
<feature type="signal peptide" evidence="4">
    <location>
        <begin position="1"/>
        <end position="23"/>
    </location>
</feature>
<keyword evidence="4" id="KW-0732">Signal</keyword>
<gene>
    <name evidence="5" type="ORF">NGAL_HAMBI1189_17470</name>
</gene>
<evidence type="ECO:0000256" key="2">
    <source>
        <dbReference type="ARBA" id="ARBA00008520"/>
    </source>
</evidence>
<dbReference type="Gene3D" id="3.40.190.10">
    <property type="entry name" value="Periplasmic binding protein-like II"/>
    <property type="match status" value="2"/>
</dbReference>
<proteinExistence type="inferred from homology"/>
<dbReference type="EMBL" id="CCRK01000003">
    <property type="protein sequence ID" value="CDZ47101.1"/>
    <property type="molecule type" value="Genomic_DNA"/>
</dbReference>
<dbReference type="SUPFAM" id="SSF53850">
    <property type="entry name" value="Periplasmic binding protein-like II"/>
    <property type="match status" value="1"/>
</dbReference>
<evidence type="ECO:0000256" key="4">
    <source>
        <dbReference type="SAM" id="SignalP"/>
    </source>
</evidence>
<evidence type="ECO:0000313" key="6">
    <source>
        <dbReference type="Proteomes" id="UP000039660"/>
    </source>
</evidence>
<dbReference type="RefSeq" id="WP_046633221.1">
    <property type="nucleotide sequence ID" value="NZ_CCRK01000003.1"/>
</dbReference>
<evidence type="ECO:0000256" key="1">
    <source>
        <dbReference type="ARBA" id="ARBA00004418"/>
    </source>
</evidence>
<evidence type="ECO:0000256" key="3">
    <source>
        <dbReference type="ARBA" id="ARBA00022764"/>
    </source>
</evidence>
<comment type="subcellular location">
    <subcellularLocation>
        <location evidence="1">Periplasm</location>
    </subcellularLocation>
</comment>
<dbReference type="AlphaFoldDB" id="A0A0T7GIJ0"/>
<keyword evidence="3" id="KW-0574">Periplasm</keyword>
<dbReference type="InterPro" id="IPR006059">
    <property type="entry name" value="SBP"/>
</dbReference>
<evidence type="ECO:0000313" key="5">
    <source>
        <dbReference type="EMBL" id="CDZ47101.1"/>
    </source>
</evidence>